<reference evidence="4" key="1">
    <citation type="submission" date="2022-08" db="UniProtKB">
        <authorList>
            <consortium name="EnsemblMetazoa"/>
        </authorList>
    </citation>
    <scope>IDENTIFICATION</scope>
    <source>
        <strain evidence="4">05x7-T-G4-1.051#20</strain>
    </source>
</reference>
<keyword evidence="5" id="KW-1185">Reference proteome</keyword>
<dbReference type="SMART" id="SM00181">
    <property type="entry name" value="EGF"/>
    <property type="match status" value="5"/>
</dbReference>
<evidence type="ECO:0000259" key="2">
    <source>
        <dbReference type="PROSITE" id="PS50055"/>
    </source>
</evidence>
<feature type="domain" description="Tyrosine specific protein phosphatases" evidence="3">
    <location>
        <begin position="989"/>
        <end position="1058"/>
    </location>
</feature>
<dbReference type="PROSITE" id="PS50055">
    <property type="entry name" value="TYR_PHOSPHATASE_PTP"/>
    <property type="match status" value="3"/>
</dbReference>
<dbReference type="InterPro" id="IPR002049">
    <property type="entry name" value="LE_dom"/>
</dbReference>
<dbReference type="InterPro" id="IPR000387">
    <property type="entry name" value="Tyr_Pase_dom"/>
</dbReference>
<dbReference type="CDD" id="cd00055">
    <property type="entry name" value="EGF_Lam"/>
    <property type="match status" value="1"/>
</dbReference>
<dbReference type="Pfam" id="PF20478">
    <property type="entry name" value="P2RX7_C"/>
    <property type="match status" value="1"/>
</dbReference>
<accession>A0A8W8NYL9</accession>
<evidence type="ECO:0000256" key="1">
    <source>
        <dbReference type="SAM" id="SignalP"/>
    </source>
</evidence>
<dbReference type="PANTHER" id="PTHR19134">
    <property type="entry name" value="RECEPTOR-TYPE TYROSINE-PROTEIN PHOSPHATASE"/>
    <property type="match status" value="1"/>
</dbReference>
<evidence type="ECO:0008006" key="6">
    <source>
        <dbReference type="Google" id="ProtNLM"/>
    </source>
</evidence>
<sequence length="1080" mass="123045">MKIQTWLILWTFFLDVCHCYENIAIKKPAYKQSSFIPDYSEFAESDLCEVEVYGCPTIGFYGSNCFIPCLDVNCRYCHIETGTCQGCKPGYEGHRCELKCPRGYFGEECASKCSNNCYNCNNINGLCDSGCHPGWRGDYCHEVCLHGFFGQDCSEQCHRACIGCNHVNGSCVSGCKQGWKGDRCRESCDEGLYGLNCSEKCGHCQDIKQCFHLDGMCTTGCDDGFQGKLCKTHCKEGSYGYKCNETCGHCRNNGYCFHINGTCLTGCSAGFTGEVCKMHCNEGSYGVDCGNKCGHCPDTSNLEENMYLPGPYITLCKQGVTFVKASISNAIKDETNELNGNLHAENPIEETEIGDKHNLDIDITKVEEVIKGYMKNDDSGFKEEYEKISYGEQYSCENGKLPENIPKNRFKTIYDHSRVTLATRTSDYINANYIDGIGQENVYIATHGPKQNTVNDFWFMVWQENVTQIVMLTNLMEGMKNKCVKYWPDLEASMDCVTFTLITTDERRYAHYVIRRLKMTHNLQNRNKTVTHYHYTSWPDHGVPDPLCLLLFHNHVTRTKKISDRGPTIVHCRFQEVLCLIESLPLAPRDQAGAEPDGEPGLEVEQEGRVQLGDGVFRARGICRGPNRHETLRQRVIDRNLQLRNRVAEMTEDALRELVMSVCERDPSLILDIVDRASQAEAAQGGYHPLPGSNSPNWCVCSKCREMPTEEERVCCRQTPSNCLSTLPDFDLIVLDPLVLMVARRYRQDVLAAGTYIAVDAMYQEIQMNIKINIAEYVKNMREKRMNMVQTYKQYKTVYLTLHEMLKAQTFIENTTEFLRKLQAAKTDQPANDSLIRKEFQLLLTIRPQYTEADYKIASDSMDMSTSILPLDEYVLFLTSSVSERGNYINAIAVPSFTKRDKFIITHYQNQADAVDFLRLITDHESEVVVCMDPFSSVESAEQWLPTITKAKSLRPFKVELQEEHKTEIRCRKIRISNKGESQTASQILCLVSLVEKIETDNPITVVSRDGAALCGVFCAVYNLIQQLTMDEEIDVFSAVRLLQTRRPELCNSLEEYELIYEALYRFIKSRKEEHIYYNQ</sequence>
<dbReference type="PRINTS" id="PR00700">
    <property type="entry name" value="PRTYPHPHTASE"/>
</dbReference>
<evidence type="ECO:0000313" key="4">
    <source>
        <dbReference type="EnsemblMetazoa" id="G8242.1:cds"/>
    </source>
</evidence>
<protein>
    <recommendedName>
        <fullName evidence="6">Receptor-type tyrosine-protein phosphatase T</fullName>
    </recommendedName>
</protein>
<dbReference type="Gene3D" id="2.170.300.10">
    <property type="entry name" value="Tie2 ligand-binding domain superfamily"/>
    <property type="match status" value="2"/>
</dbReference>
<dbReference type="PANTHER" id="PTHR19134:SF449">
    <property type="entry name" value="TYROSINE-PROTEIN PHOSPHATASE 1"/>
    <property type="match status" value="1"/>
</dbReference>
<dbReference type="InterPro" id="IPR000242">
    <property type="entry name" value="PTP_cat"/>
</dbReference>
<evidence type="ECO:0000259" key="3">
    <source>
        <dbReference type="PROSITE" id="PS50056"/>
    </source>
</evidence>
<dbReference type="Pfam" id="PF00102">
    <property type="entry name" value="Y_phosphatase"/>
    <property type="match status" value="3"/>
</dbReference>
<organism evidence="4 5">
    <name type="scientific">Magallana gigas</name>
    <name type="common">Pacific oyster</name>
    <name type="synonym">Crassostrea gigas</name>
    <dbReference type="NCBI Taxonomy" id="29159"/>
    <lineage>
        <taxon>Eukaryota</taxon>
        <taxon>Metazoa</taxon>
        <taxon>Spiralia</taxon>
        <taxon>Lophotrochozoa</taxon>
        <taxon>Mollusca</taxon>
        <taxon>Bivalvia</taxon>
        <taxon>Autobranchia</taxon>
        <taxon>Pteriomorphia</taxon>
        <taxon>Ostreida</taxon>
        <taxon>Ostreoidea</taxon>
        <taxon>Ostreidae</taxon>
        <taxon>Magallana</taxon>
    </lineage>
</organism>
<dbReference type="EnsemblMetazoa" id="G8242.1">
    <property type="protein sequence ID" value="G8242.1:cds"/>
    <property type="gene ID" value="G8242"/>
</dbReference>
<dbReference type="CDD" id="cd00047">
    <property type="entry name" value="PTPc"/>
    <property type="match status" value="1"/>
</dbReference>
<dbReference type="SUPFAM" id="SSF52799">
    <property type="entry name" value="(Phosphotyrosine protein) phosphatases II"/>
    <property type="match status" value="3"/>
</dbReference>
<feature type="domain" description="Tyrosine-protein phosphatase" evidence="2">
    <location>
        <begin position="381"/>
        <end position="572"/>
    </location>
</feature>
<dbReference type="AlphaFoldDB" id="A0A8W8NYL9"/>
<dbReference type="Proteomes" id="UP000005408">
    <property type="component" value="Unassembled WGS sequence"/>
</dbReference>
<dbReference type="Gene3D" id="3.90.190.10">
    <property type="entry name" value="Protein tyrosine phosphatase superfamily"/>
    <property type="match status" value="3"/>
</dbReference>
<dbReference type="InterPro" id="IPR000742">
    <property type="entry name" value="EGF"/>
</dbReference>
<dbReference type="InterPro" id="IPR029021">
    <property type="entry name" value="Prot-tyrosine_phosphatase-like"/>
</dbReference>
<dbReference type="SMART" id="SM00194">
    <property type="entry name" value="PTPc"/>
    <property type="match status" value="2"/>
</dbReference>
<feature type="chain" id="PRO_5036499065" description="Receptor-type tyrosine-protein phosphatase T" evidence="1">
    <location>
        <begin position="20"/>
        <end position="1080"/>
    </location>
</feature>
<feature type="domain" description="Tyrosine-protein phosphatase" evidence="2">
    <location>
        <begin position="736"/>
        <end position="805"/>
    </location>
</feature>
<dbReference type="SUPFAM" id="SSF57184">
    <property type="entry name" value="Growth factor receptor domain"/>
    <property type="match status" value="1"/>
</dbReference>
<proteinExistence type="predicted"/>
<dbReference type="GO" id="GO:0004725">
    <property type="term" value="F:protein tyrosine phosphatase activity"/>
    <property type="evidence" value="ECO:0007669"/>
    <property type="project" value="InterPro"/>
</dbReference>
<dbReference type="InterPro" id="IPR050348">
    <property type="entry name" value="Protein-Tyr_Phosphatase"/>
</dbReference>
<dbReference type="InterPro" id="IPR003595">
    <property type="entry name" value="Tyr_Pase_cat"/>
</dbReference>
<feature type="signal peptide" evidence="1">
    <location>
        <begin position="1"/>
        <end position="19"/>
    </location>
</feature>
<keyword evidence="1" id="KW-0732">Signal</keyword>
<dbReference type="InterPro" id="IPR009030">
    <property type="entry name" value="Growth_fac_rcpt_cys_sf"/>
</dbReference>
<dbReference type="InterPro" id="IPR046815">
    <property type="entry name" value="P2RX7_C"/>
</dbReference>
<feature type="domain" description="Tyrosine-protein phosphatase" evidence="2">
    <location>
        <begin position="836"/>
        <end position="1067"/>
    </location>
</feature>
<name>A0A8W8NYL9_MAGGI</name>
<feature type="domain" description="Tyrosine specific protein phosphatases" evidence="3">
    <location>
        <begin position="753"/>
        <end position="796"/>
    </location>
</feature>
<dbReference type="PROSITE" id="PS50056">
    <property type="entry name" value="TYR_PHOSPHATASE_2"/>
    <property type="match status" value="2"/>
</dbReference>
<evidence type="ECO:0000313" key="5">
    <source>
        <dbReference type="Proteomes" id="UP000005408"/>
    </source>
</evidence>
<dbReference type="SMART" id="SM00404">
    <property type="entry name" value="PTPc_motif"/>
    <property type="match status" value="2"/>
</dbReference>